<dbReference type="EMBL" id="BAABHF010000054">
    <property type="protein sequence ID" value="GAA4516764.1"/>
    <property type="molecule type" value="Genomic_DNA"/>
</dbReference>
<protein>
    <recommendedName>
        <fullName evidence="2">SGNH domain-containing protein</fullName>
    </recommendedName>
</protein>
<keyword evidence="4" id="KW-1185">Reference proteome</keyword>
<dbReference type="InterPro" id="IPR043968">
    <property type="entry name" value="SGNH"/>
</dbReference>
<comment type="caution">
    <text evidence="3">The sequence shown here is derived from an EMBL/GenBank/DDBJ whole genome shotgun (WGS) entry which is preliminary data.</text>
</comment>
<accession>A0ABP8R3C4</accession>
<dbReference type="Proteomes" id="UP001500503">
    <property type="component" value="Unassembled WGS sequence"/>
</dbReference>
<feature type="compositionally biased region" description="Pro residues" evidence="1">
    <location>
        <begin position="24"/>
        <end position="39"/>
    </location>
</feature>
<sequence>MLACSLPLPLAITAYGPPASARTDPPPPHHMNLPKPTPPGGDALPFVVTGSSTAPSAKTVAVIGDSVARDYAYYLARRLGPHGVRVIDGALSGCPAGTLPFLSTMHGITKKLRGGNCPKLVKTKQNALVAKYAPPVILWHSISEMWDIEGATGKVPSGSEEWGRELMAQWDGTLSRVGRGGARIVVILPLWYEGSAPRRLDAPGPSVEKLRDLYTRWAARHRDRVSVVDVAPLVCPAGPPCRPVNGIDFRPDTTHYDDPGGTRVAAYLTAHVPALTRLDR</sequence>
<evidence type="ECO:0000313" key="3">
    <source>
        <dbReference type="EMBL" id="GAA4516764.1"/>
    </source>
</evidence>
<reference evidence="4" key="1">
    <citation type="journal article" date="2019" name="Int. J. Syst. Evol. Microbiol.">
        <title>The Global Catalogue of Microorganisms (GCM) 10K type strain sequencing project: providing services to taxonomists for standard genome sequencing and annotation.</title>
        <authorList>
            <consortium name="The Broad Institute Genomics Platform"/>
            <consortium name="The Broad Institute Genome Sequencing Center for Infectious Disease"/>
            <person name="Wu L."/>
            <person name="Ma J."/>
        </authorList>
    </citation>
    <scope>NUCLEOTIDE SEQUENCE [LARGE SCALE GENOMIC DNA]</scope>
    <source>
        <strain evidence="4">JCM 17933</strain>
    </source>
</reference>
<organism evidence="3 4">
    <name type="scientific">Actinoallomurus oryzae</name>
    <dbReference type="NCBI Taxonomy" id="502180"/>
    <lineage>
        <taxon>Bacteria</taxon>
        <taxon>Bacillati</taxon>
        <taxon>Actinomycetota</taxon>
        <taxon>Actinomycetes</taxon>
        <taxon>Streptosporangiales</taxon>
        <taxon>Thermomonosporaceae</taxon>
        <taxon>Actinoallomurus</taxon>
    </lineage>
</organism>
<dbReference type="SUPFAM" id="SSF52266">
    <property type="entry name" value="SGNH hydrolase"/>
    <property type="match status" value="1"/>
</dbReference>
<evidence type="ECO:0000259" key="2">
    <source>
        <dbReference type="Pfam" id="PF19040"/>
    </source>
</evidence>
<feature type="region of interest" description="Disordered" evidence="1">
    <location>
        <begin position="17"/>
        <end position="40"/>
    </location>
</feature>
<evidence type="ECO:0000313" key="4">
    <source>
        <dbReference type="Proteomes" id="UP001500503"/>
    </source>
</evidence>
<dbReference type="Pfam" id="PF19040">
    <property type="entry name" value="SGNH"/>
    <property type="match status" value="1"/>
</dbReference>
<feature type="domain" description="SGNH" evidence="2">
    <location>
        <begin position="49"/>
        <end position="246"/>
    </location>
</feature>
<name>A0ABP8R3C4_9ACTN</name>
<evidence type="ECO:0000256" key="1">
    <source>
        <dbReference type="SAM" id="MobiDB-lite"/>
    </source>
</evidence>
<proteinExistence type="predicted"/>
<gene>
    <name evidence="3" type="ORF">GCM10023191_088230</name>
</gene>